<name>A0ABQ3V139_9CHLR</name>
<dbReference type="Proteomes" id="UP000654345">
    <property type="component" value="Unassembled WGS sequence"/>
</dbReference>
<evidence type="ECO:0000313" key="2">
    <source>
        <dbReference type="Proteomes" id="UP000654345"/>
    </source>
</evidence>
<gene>
    <name evidence="1" type="ORF">KSB_71680</name>
</gene>
<evidence type="ECO:0000313" key="1">
    <source>
        <dbReference type="EMBL" id="GHO58693.1"/>
    </source>
</evidence>
<keyword evidence="2" id="KW-1185">Reference proteome</keyword>
<dbReference type="RefSeq" id="WP_201374945.1">
    <property type="nucleotide sequence ID" value="NZ_BNJG01000003.1"/>
</dbReference>
<sequence>MTLQQTEIANKKGQQKTATDRVILYETFLSVLDDYQLEVDNSKWYFKTWEIEEGDAIRALSTASYVERVDSGLGLLDRVCEDYNFAGKPEGEGPADRFIVVHPQMPGKLFSHTLRTIIQNYRGINGGIKERADYWLGIPCRWFEVDALTFTNSGEEKAVEPHDLVKNAEKLVKMNSNKEAVTI</sequence>
<protein>
    <submittedName>
        <fullName evidence="1">Uncharacterized protein</fullName>
    </submittedName>
</protein>
<accession>A0ABQ3V139</accession>
<reference evidence="1 2" key="1">
    <citation type="journal article" date="2021" name="Int. J. Syst. Evol. Microbiol.">
        <title>Reticulibacter mediterranei gen. nov., sp. nov., within the new family Reticulibacteraceae fam. nov., and Ktedonospora formicarum gen. nov., sp. nov., Ktedonobacter robiniae sp. nov., Dictyobacter formicarum sp. nov. and Dictyobacter arantiisoli sp. nov., belonging to the class Ktedonobacteria.</title>
        <authorList>
            <person name="Yabe S."/>
            <person name="Zheng Y."/>
            <person name="Wang C.M."/>
            <person name="Sakai Y."/>
            <person name="Abe K."/>
            <person name="Yokota A."/>
            <person name="Donadio S."/>
            <person name="Cavaletti L."/>
            <person name="Monciardini P."/>
        </authorList>
    </citation>
    <scope>NUCLEOTIDE SEQUENCE [LARGE SCALE GENOMIC DNA]</scope>
    <source>
        <strain evidence="1 2">SOSP1-30</strain>
    </source>
</reference>
<proteinExistence type="predicted"/>
<comment type="caution">
    <text evidence="1">The sequence shown here is derived from an EMBL/GenBank/DDBJ whole genome shotgun (WGS) entry which is preliminary data.</text>
</comment>
<organism evidence="1 2">
    <name type="scientific">Ktedonobacter robiniae</name>
    <dbReference type="NCBI Taxonomy" id="2778365"/>
    <lineage>
        <taxon>Bacteria</taxon>
        <taxon>Bacillati</taxon>
        <taxon>Chloroflexota</taxon>
        <taxon>Ktedonobacteria</taxon>
        <taxon>Ktedonobacterales</taxon>
        <taxon>Ktedonobacteraceae</taxon>
        <taxon>Ktedonobacter</taxon>
    </lineage>
</organism>
<dbReference type="EMBL" id="BNJG01000003">
    <property type="protein sequence ID" value="GHO58693.1"/>
    <property type="molecule type" value="Genomic_DNA"/>
</dbReference>